<dbReference type="PANTHER" id="PTHR36541:SF1">
    <property type="entry name" value="SUPEROXIDE REDUCTASE-RELATED"/>
    <property type="match status" value="1"/>
</dbReference>
<evidence type="ECO:0000256" key="5">
    <source>
        <dbReference type="ARBA" id="ARBA00023004"/>
    </source>
</evidence>
<dbReference type="Pfam" id="PF01880">
    <property type="entry name" value="Desulfoferrodox"/>
    <property type="match status" value="1"/>
</dbReference>
<reference evidence="7" key="1">
    <citation type="submission" date="2021-05" db="EMBL/GenBank/DDBJ databases">
        <title>The genome of the haptophyte Pavlova lutheri (Diacronema luteri, Pavlovales) - a model for lipid biosynthesis in eukaryotic algae.</title>
        <authorList>
            <person name="Hulatt C.J."/>
            <person name="Posewitz M.C."/>
        </authorList>
    </citation>
    <scope>NUCLEOTIDE SEQUENCE</scope>
    <source>
        <strain evidence="7">NIVA-4/92</strain>
    </source>
</reference>
<dbReference type="EMBL" id="JAGTXO010000035">
    <property type="protein sequence ID" value="KAG8460091.1"/>
    <property type="molecule type" value="Genomic_DNA"/>
</dbReference>
<evidence type="ECO:0000256" key="1">
    <source>
        <dbReference type="ARBA" id="ARBA00005941"/>
    </source>
</evidence>
<evidence type="ECO:0000256" key="3">
    <source>
        <dbReference type="ARBA" id="ARBA00022723"/>
    </source>
</evidence>
<feature type="domain" description="Desulfoferrodoxin ferrous iron-binding" evidence="6">
    <location>
        <begin position="38"/>
        <end position="118"/>
    </location>
</feature>
<name>A0A8J5X3L6_DIALT</name>
<dbReference type="AlphaFoldDB" id="A0A8J5X3L6"/>
<dbReference type="OrthoDB" id="200272at2759"/>
<keyword evidence="4" id="KW-0249">Electron transport</keyword>
<sequence length="124" mass="13002">MGSSNSTPAVSDELKAEIAPLEAKKVLTVADPGEFAGKEGKHVPTIAVAESKATIVVPHGMEEAHWIQYIWAKNESGALIGAVKLSHTDSPTLTVDVPAGTKAITAFESCNLHGVWKTDDTPIA</sequence>
<dbReference type="GO" id="GO:0016491">
    <property type="term" value="F:oxidoreductase activity"/>
    <property type="evidence" value="ECO:0007669"/>
    <property type="project" value="InterPro"/>
</dbReference>
<organism evidence="7 8">
    <name type="scientific">Diacronema lutheri</name>
    <name type="common">Unicellular marine alga</name>
    <name type="synonym">Monochrysis lutheri</name>
    <dbReference type="NCBI Taxonomy" id="2081491"/>
    <lineage>
        <taxon>Eukaryota</taxon>
        <taxon>Haptista</taxon>
        <taxon>Haptophyta</taxon>
        <taxon>Pavlovophyceae</taxon>
        <taxon>Pavlovales</taxon>
        <taxon>Pavlovaceae</taxon>
        <taxon>Diacronema</taxon>
    </lineage>
</organism>
<evidence type="ECO:0000256" key="4">
    <source>
        <dbReference type="ARBA" id="ARBA00022982"/>
    </source>
</evidence>
<evidence type="ECO:0000313" key="8">
    <source>
        <dbReference type="Proteomes" id="UP000751190"/>
    </source>
</evidence>
<accession>A0A8J5X3L6</accession>
<dbReference type="SUPFAM" id="SSF49367">
    <property type="entry name" value="Superoxide reductase-like"/>
    <property type="match status" value="1"/>
</dbReference>
<dbReference type="Proteomes" id="UP000751190">
    <property type="component" value="Unassembled WGS sequence"/>
</dbReference>
<dbReference type="PANTHER" id="PTHR36541">
    <property type="entry name" value="SUPEROXIDE REDUCTASE-RELATED"/>
    <property type="match status" value="1"/>
</dbReference>
<comment type="caution">
    <text evidence="7">The sequence shown here is derived from an EMBL/GenBank/DDBJ whole genome shotgun (WGS) entry which is preliminary data.</text>
</comment>
<comment type="similarity">
    <text evidence="1">Belongs to the desulfoferrodoxin family.</text>
</comment>
<dbReference type="GO" id="GO:0005506">
    <property type="term" value="F:iron ion binding"/>
    <property type="evidence" value="ECO:0007669"/>
    <property type="project" value="InterPro"/>
</dbReference>
<protein>
    <recommendedName>
        <fullName evidence="6">Desulfoferrodoxin ferrous iron-binding domain-containing protein</fullName>
    </recommendedName>
</protein>
<dbReference type="InterPro" id="IPR036073">
    <property type="entry name" value="Desulfoferrodoxin_Fe-bd_dom_sf"/>
</dbReference>
<gene>
    <name evidence="7" type="ORF">KFE25_014236</name>
</gene>
<keyword evidence="3" id="KW-0479">Metal-binding</keyword>
<keyword evidence="2" id="KW-0813">Transport</keyword>
<dbReference type="OMA" id="PHVMKKG"/>
<dbReference type="Gene3D" id="2.60.40.730">
    <property type="entry name" value="SOR catalytic domain"/>
    <property type="match status" value="1"/>
</dbReference>
<evidence type="ECO:0000313" key="7">
    <source>
        <dbReference type="EMBL" id="KAG8460091.1"/>
    </source>
</evidence>
<dbReference type="InterPro" id="IPR002742">
    <property type="entry name" value="Desulfoferrodoxin_Fe-bd_dom"/>
</dbReference>
<keyword evidence="5" id="KW-0408">Iron</keyword>
<proteinExistence type="inferred from homology"/>
<dbReference type="InterPro" id="IPR051233">
    <property type="entry name" value="Desulfoferrodoxin_SOR"/>
</dbReference>
<evidence type="ECO:0000259" key="6">
    <source>
        <dbReference type="Pfam" id="PF01880"/>
    </source>
</evidence>
<keyword evidence="8" id="KW-1185">Reference proteome</keyword>
<evidence type="ECO:0000256" key="2">
    <source>
        <dbReference type="ARBA" id="ARBA00022448"/>
    </source>
</evidence>